<dbReference type="AlphaFoldDB" id="X1N1F5"/>
<organism evidence="1">
    <name type="scientific">marine sediment metagenome</name>
    <dbReference type="NCBI Taxonomy" id="412755"/>
    <lineage>
        <taxon>unclassified sequences</taxon>
        <taxon>metagenomes</taxon>
        <taxon>ecological metagenomes</taxon>
    </lineage>
</organism>
<reference evidence="1" key="1">
    <citation type="journal article" date="2014" name="Front. Microbiol.">
        <title>High frequency of phylogenetically diverse reductive dehalogenase-homologous genes in deep subseafloor sedimentary metagenomes.</title>
        <authorList>
            <person name="Kawai M."/>
            <person name="Futagami T."/>
            <person name="Toyoda A."/>
            <person name="Takaki Y."/>
            <person name="Nishi S."/>
            <person name="Hori S."/>
            <person name="Arai W."/>
            <person name="Tsubouchi T."/>
            <person name="Morono Y."/>
            <person name="Uchiyama I."/>
            <person name="Ito T."/>
            <person name="Fujiyama A."/>
            <person name="Inagaki F."/>
            <person name="Takami H."/>
        </authorList>
    </citation>
    <scope>NUCLEOTIDE SEQUENCE</scope>
    <source>
        <strain evidence="1">Expedition CK06-06</strain>
    </source>
</reference>
<protein>
    <submittedName>
        <fullName evidence="1">Uncharacterized protein</fullName>
    </submittedName>
</protein>
<accession>X1N1F5</accession>
<comment type="caution">
    <text evidence="1">The sequence shown here is derived from an EMBL/GenBank/DDBJ whole genome shotgun (WGS) entry which is preliminary data.</text>
</comment>
<gene>
    <name evidence="1" type="ORF">S06H3_44224</name>
</gene>
<sequence length="35" mass="4014">PLTELASDGIAYLFALPAQLLFDLFKSFFFEETEE</sequence>
<dbReference type="EMBL" id="BARV01027488">
    <property type="protein sequence ID" value="GAI37847.1"/>
    <property type="molecule type" value="Genomic_DNA"/>
</dbReference>
<name>X1N1F5_9ZZZZ</name>
<evidence type="ECO:0000313" key="1">
    <source>
        <dbReference type="EMBL" id="GAI37847.1"/>
    </source>
</evidence>
<feature type="non-terminal residue" evidence="1">
    <location>
        <position position="1"/>
    </location>
</feature>
<proteinExistence type="predicted"/>